<dbReference type="EMBL" id="JAGTTN010000005">
    <property type="protein sequence ID" value="MCC2033546.1"/>
    <property type="molecule type" value="Genomic_DNA"/>
</dbReference>
<dbReference type="InterPro" id="IPR003439">
    <property type="entry name" value="ABC_transporter-like_ATP-bd"/>
</dbReference>
<dbReference type="InterPro" id="IPR027417">
    <property type="entry name" value="P-loop_NTPase"/>
</dbReference>
<keyword evidence="16" id="KW-1185">Reference proteome</keyword>
<dbReference type="SUPFAM" id="SSF52540">
    <property type="entry name" value="P-loop containing nucleoside triphosphate hydrolases"/>
    <property type="match status" value="1"/>
</dbReference>
<dbReference type="GO" id="GO:0015421">
    <property type="term" value="F:ABC-type oligopeptide transporter activity"/>
    <property type="evidence" value="ECO:0007669"/>
    <property type="project" value="TreeGrafter"/>
</dbReference>
<dbReference type="RefSeq" id="WP_372457071.1">
    <property type="nucleotide sequence ID" value="NZ_JAGTTN010000005.1"/>
</dbReference>
<feature type="transmembrane region" description="Helical" evidence="12">
    <location>
        <begin position="132"/>
        <end position="152"/>
    </location>
</feature>
<dbReference type="Pfam" id="PF00664">
    <property type="entry name" value="ABC_membrane"/>
    <property type="match status" value="1"/>
</dbReference>
<reference evidence="15" key="1">
    <citation type="submission" date="2021-04" db="EMBL/GenBank/DDBJ databases">
        <title>Microbacterium tenobrionis sp. nov. and Microbacterium allomyrinae sp. nov., isolated from larvae of Tenobrio molitor and Allomyrina dichotoma, respectively.</title>
        <authorList>
            <person name="Lee S.D."/>
        </authorList>
    </citation>
    <scope>NUCLEOTIDE SEQUENCE</scope>
    <source>
        <strain evidence="15">BWT-G7</strain>
    </source>
</reference>
<dbReference type="Pfam" id="PF00005">
    <property type="entry name" value="ABC_tran"/>
    <property type="match status" value="1"/>
</dbReference>
<dbReference type="GO" id="GO:0016887">
    <property type="term" value="F:ATP hydrolysis activity"/>
    <property type="evidence" value="ECO:0007669"/>
    <property type="project" value="InterPro"/>
</dbReference>
<evidence type="ECO:0000256" key="5">
    <source>
        <dbReference type="ARBA" id="ARBA00022840"/>
    </source>
</evidence>
<comment type="subcellular location">
    <subcellularLocation>
        <location evidence="1">Cell membrane</location>
        <topology evidence="1">Multi-pass membrane protein</topology>
    </subcellularLocation>
</comment>
<feature type="transmembrane region" description="Helical" evidence="12">
    <location>
        <begin position="214"/>
        <end position="231"/>
    </location>
</feature>
<feature type="transmembrane region" description="Helical" evidence="12">
    <location>
        <begin position="237"/>
        <end position="254"/>
    </location>
</feature>
<evidence type="ECO:0000313" key="16">
    <source>
        <dbReference type="Proteomes" id="UP001139354"/>
    </source>
</evidence>
<sequence>MSGEQKSAQTAVTPRRMPMQRGPMGQAGGGEKAQNFGPSARRLLSTLRTDMPALIVVLVFSVLSVALTVIGPKMLGNATNVVFAGFISLQVPEGATKQQVVDGLIAQGNQDQANMIDAMDFVPGAGIDFEQLAWILAGVLTVYVLASIFGWMQARILNGVVQRAMHRLRLQVEDKVHRLPLAYFDKVQRGELLSRVTNDVDNIGQTMQQTLSQVVISLLTVVGVLVMMFLISPLLAVIALVTIPLTIFITVLVARRSQKLFVAQWKSTGTLNARVEETFSGHSIVKVFGHQKEVEADFLAENDELYKASFGAQFISGIIMPAMMFIGNLVYVAIAVVGGLQVAAGLLSIGDVQAFIQYSRQFTQPLSQLGSMANLLQSGVASAERVFELLDETEEEPDDEPAETAPEAASHLAFEDVSFRYVADKPLIDGLSLAAEPGSTVAIVGPTGAGKTTLVNLIMRFYDVDSGRITLDGVDTRRMTRDDLRARTGMVLQDTWLFSGTIRENIAYGRPDASEEEIIAAATAAYVDRFVHALPDGYDTLLDDEATNLSVGERQLVTIARAFLADPRILILDEATSSVDTRTELLIQRAMSRLREDRTAFVIAHRLSTIRDADLILVMEDGAIVEQGSHDELLAAKGAYWRLYNAQFEAAIDDVGGPVDPEAPTRSSVPGLQSPVGASPTGGAEGAAEEPTSI</sequence>
<evidence type="ECO:0000256" key="6">
    <source>
        <dbReference type="ARBA" id="ARBA00022989"/>
    </source>
</evidence>
<feature type="transmembrane region" description="Helical" evidence="12">
    <location>
        <begin position="51"/>
        <end position="70"/>
    </location>
</feature>
<evidence type="ECO:0000256" key="9">
    <source>
        <dbReference type="ARBA" id="ARBA00061644"/>
    </source>
</evidence>
<gene>
    <name evidence="15" type="ORF">KEC57_15265</name>
</gene>
<dbReference type="InterPro" id="IPR036640">
    <property type="entry name" value="ABC1_TM_sf"/>
</dbReference>
<dbReference type="InterPro" id="IPR039421">
    <property type="entry name" value="Type_1_exporter"/>
</dbReference>
<organism evidence="15 16">
    <name type="scientific">Microbacterium allomyrinae</name>
    <dbReference type="NCBI Taxonomy" id="2830666"/>
    <lineage>
        <taxon>Bacteria</taxon>
        <taxon>Bacillati</taxon>
        <taxon>Actinomycetota</taxon>
        <taxon>Actinomycetes</taxon>
        <taxon>Micrococcales</taxon>
        <taxon>Microbacteriaceae</taxon>
        <taxon>Microbacterium</taxon>
    </lineage>
</organism>
<evidence type="ECO:0000256" key="12">
    <source>
        <dbReference type="SAM" id="Phobius"/>
    </source>
</evidence>
<dbReference type="InterPro" id="IPR017871">
    <property type="entry name" value="ABC_transporter-like_CS"/>
</dbReference>
<dbReference type="SMART" id="SM00382">
    <property type="entry name" value="AAA"/>
    <property type="match status" value="1"/>
</dbReference>
<dbReference type="CDD" id="cd18547">
    <property type="entry name" value="ABC_6TM_Tm288_like"/>
    <property type="match status" value="1"/>
</dbReference>
<keyword evidence="5 15" id="KW-0067">ATP-binding</keyword>
<evidence type="ECO:0000259" key="14">
    <source>
        <dbReference type="PROSITE" id="PS50929"/>
    </source>
</evidence>
<dbReference type="PANTHER" id="PTHR43394:SF1">
    <property type="entry name" value="ATP-BINDING CASSETTE SUB-FAMILY B MEMBER 10, MITOCHONDRIAL"/>
    <property type="match status" value="1"/>
</dbReference>
<evidence type="ECO:0000256" key="3">
    <source>
        <dbReference type="ARBA" id="ARBA00022692"/>
    </source>
</evidence>
<dbReference type="GO" id="GO:0005524">
    <property type="term" value="F:ATP binding"/>
    <property type="evidence" value="ECO:0007669"/>
    <property type="project" value="UniProtKB-KW"/>
</dbReference>
<dbReference type="InterPro" id="IPR011527">
    <property type="entry name" value="ABC1_TM_dom"/>
</dbReference>
<dbReference type="InterPro" id="IPR003593">
    <property type="entry name" value="AAA+_ATPase"/>
</dbReference>
<comment type="function">
    <text evidence="8">ABC transporter involved in fatty acid import. Transmembrane domains (TMD) form a pore in the membrane and the ATP-binding domain (NBD) is responsible for energy generation.</text>
</comment>
<keyword evidence="3 12" id="KW-0812">Transmembrane</keyword>
<dbReference type="FunFam" id="3.40.50.300:FF:000287">
    <property type="entry name" value="Multidrug ABC transporter ATP-binding protein"/>
    <property type="match status" value="1"/>
</dbReference>
<dbReference type="Proteomes" id="UP001139354">
    <property type="component" value="Unassembled WGS sequence"/>
</dbReference>
<evidence type="ECO:0000256" key="2">
    <source>
        <dbReference type="ARBA" id="ARBA00022448"/>
    </source>
</evidence>
<name>A0A9X1LXI2_9MICO</name>
<feature type="domain" description="ABC transporter" evidence="13">
    <location>
        <begin position="412"/>
        <end position="646"/>
    </location>
</feature>
<keyword evidence="2" id="KW-0813">Transport</keyword>
<evidence type="ECO:0000256" key="10">
    <source>
        <dbReference type="ARBA" id="ARBA00071747"/>
    </source>
</evidence>
<evidence type="ECO:0000256" key="7">
    <source>
        <dbReference type="ARBA" id="ARBA00023136"/>
    </source>
</evidence>
<protein>
    <recommendedName>
        <fullName evidence="10">Fatty acid ABC transporter ATP-binding/permease protein</fullName>
    </recommendedName>
</protein>
<dbReference type="GO" id="GO:0005886">
    <property type="term" value="C:plasma membrane"/>
    <property type="evidence" value="ECO:0007669"/>
    <property type="project" value="UniProtKB-SubCell"/>
</dbReference>
<comment type="similarity">
    <text evidence="9">Belongs to the ABC transporter superfamily. Lipid exporter (TC 3.A.1.106) family.</text>
</comment>
<evidence type="ECO:0000256" key="11">
    <source>
        <dbReference type="SAM" id="MobiDB-lite"/>
    </source>
</evidence>
<dbReference type="AlphaFoldDB" id="A0A9X1LXI2"/>
<dbReference type="Gene3D" id="1.20.1560.10">
    <property type="entry name" value="ABC transporter type 1, transmembrane domain"/>
    <property type="match status" value="1"/>
</dbReference>
<keyword evidence="7 12" id="KW-0472">Membrane</keyword>
<feature type="region of interest" description="Disordered" evidence="11">
    <location>
        <begin position="1"/>
        <end position="35"/>
    </location>
</feature>
<feature type="region of interest" description="Disordered" evidence="11">
    <location>
        <begin position="655"/>
        <end position="694"/>
    </location>
</feature>
<dbReference type="CDD" id="cd03254">
    <property type="entry name" value="ABCC_Glucan_exporter_like"/>
    <property type="match status" value="1"/>
</dbReference>
<dbReference type="PROSITE" id="PS50893">
    <property type="entry name" value="ABC_TRANSPORTER_2"/>
    <property type="match status" value="1"/>
</dbReference>
<accession>A0A9X1LXI2</accession>
<evidence type="ECO:0000313" key="15">
    <source>
        <dbReference type="EMBL" id="MCC2033546.1"/>
    </source>
</evidence>
<evidence type="ECO:0000259" key="13">
    <source>
        <dbReference type="PROSITE" id="PS50893"/>
    </source>
</evidence>
<keyword evidence="6 12" id="KW-1133">Transmembrane helix</keyword>
<dbReference type="Gene3D" id="3.40.50.300">
    <property type="entry name" value="P-loop containing nucleotide triphosphate hydrolases"/>
    <property type="match status" value="1"/>
</dbReference>
<evidence type="ECO:0000256" key="4">
    <source>
        <dbReference type="ARBA" id="ARBA00022741"/>
    </source>
</evidence>
<evidence type="ECO:0000256" key="1">
    <source>
        <dbReference type="ARBA" id="ARBA00004651"/>
    </source>
</evidence>
<dbReference type="PROSITE" id="PS50929">
    <property type="entry name" value="ABC_TM1F"/>
    <property type="match status" value="1"/>
</dbReference>
<feature type="compositionally biased region" description="Polar residues" evidence="11">
    <location>
        <begin position="1"/>
        <end position="12"/>
    </location>
</feature>
<feature type="domain" description="ABC transmembrane type-1" evidence="14">
    <location>
        <begin position="55"/>
        <end position="378"/>
    </location>
</feature>
<dbReference type="SUPFAM" id="SSF90123">
    <property type="entry name" value="ABC transporter transmembrane region"/>
    <property type="match status" value="1"/>
</dbReference>
<dbReference type="PANTHER" id="PTHR43394">
    <property type="entry name" value="ATP-DEPENDENT PERMEASE MDL1, MITOCHONDRIAL"/>
    <property type="match status" value="1"/>
</dbReference>
<comment type="caution">
    <text evidence="15">The sequence shown here is derived from an EMBL/GenBank/DDBJ whole genome shotgun (WGS) entry which is preliminary data.</text>
</comment>
<evidence type="ECO:0000256" key="8">
    <source>
        <dbReference type="ARBA" id="ARBA00055053"/>
    </source>
</evidence>
<dbReference type="PROSITE" id="PS00211">
    <property type="entry name" value="ABC_TRANSPORTER_1"/>
    <property type="match status" value="1"/>
</dbReference>
<keyword evidence="4" id="KW-0547">Nucleotide-binding</keyword>
<proteinExistence type="inferred from homology"/>